<sequence length="332" mass="37863">MTFITSFRQIFKKKTPSCKKAKTADSVMSSSQVVIRSVATDSSGSSRNGYQFKFEDGRRFHANDEISYFLPNDDDETDRVHQQHWILRYALQCNYHAPVTEMLEEGINVLDSGCGPATWVFEMGETYQRSTFHGVDAACVFPEDIKPANVELVIGNVAKNIPYPDENFHYVHQRLLFLGLSQSDWDGALKEIYRVLKPGGYIELVEPDLLDLHNVGPLLKKLQDTLSSIVIEKDMPTKVGSQFVDLLEKTGYVNIVLKIIPLKLNHTNKAGDLLWDDYHHGTINMRTVLAKVNHEWEDEDLFKEFVNNCGVEAKTNETCINYYVCYAQKPLE</sequence>
<protein>
    <recommendedName>
        <fullName evidence="1">Methyltransferase domain-containing protein</fullName>
    </recommendedName>
</protein>
<evidence type="ECO:0000313" key="2">
    <source>
        <dbReference type="EMBL" id="KAG2203037.1"/>
    </source>
</evidence>
<organism evidence="2 3">
    <name type="scientific">Mucor saturninus</name>
    <dbReference type="NCBI Taxonomy" id="64648"/>
    <lineage>
        <taxon>Eukaryota</taxon>
        <taxon>Fungi</taxon>
        <taxon>Fungi incertae sedis</taxon>
        <taxon>Mucoromycota</taxon>
        <taxon>Mucoromycotina</taxon>
        <taxon>Mucoromycetes</taxon>
        <taxon>Mucorales</taxon>
        <taxon>Mucorineae</taxon>
        <taxon>Mucoraceae</taxon>
        <taxon>Mucor</taxon>
    </lineage>
</organism>
<dbReference type="GO" id="GO:0008168">
    <property type="term" value="F:methyltransferase activity"/>
    <property type="evidence" value="ECO:0007669"/>
    <property type="project" value="TreeGrafter"/>
</dbReference>
<dbReference type="SUPFAM" id="SSF53335">
    <property type="entry name" value="S-adenosyl-L-methionine-dependent methyltransferases"/>
    <property type="match status" value="1"/>
</dbReference>
<dbReference type="PANTHER" id="PTHR43591">
    <property type="entry name" value="METHYLTRANSFERASE"/>
    <property type="match status" value="1"/>
</dbReference>
<name>A0A8H7R372_9FUNG</name>
<accession>A0A8H7R372</accession>
<comment type="caution">
    <text evidence="2">The sequence shown here is derived from an EMBL/GenBank/DDBJ whole genome shotgun (WGS) entry which is preliminary data.</text>
</comment>
<dbReference type="CDD" id="cd02440">
    <property type="entry name" value="AdoMet_MTases"/>
    <property type="match status" value="1"/>
</dbReference>
<dbReference type="InterPro" id="IPR029063">
    <property type="entry name" value="SAM-dependent_MTases_sf"/>
</dbReference>
<dbReference type="AlphaFoldDB" id="A0A8H7R372"/>
<dbReference type="Gene3D" id="3.40.50.150">
    <property type="entry name" value="Vaccinia Virus protein VP39"/>
    <property type="match status" value="1"/>
</dbReference>
<dbReference type="InterPro" id="IPR041698">
    <property type="entry name" value="Methyltransf_25"/>
</dbReference>
<evidence type="ECO:0000313" key="3">
    <source>
        <dbReference type="Proteomes" id="UP000603453"/>
    </source>
</evidence>
<gene>
    <name evidence="2" type="ORF">INT47_013253</name>
</gene>
<evidence type="ECO:0000259" key="1">
    <source>
        <dbReference type="Pfam" id="PF13649"/>
    </source>
</evidence>
<dbReference type="Pfam" id="PF13649">
    <property type="entry name" value="Methyltransf_25"/>
    <property type="match status" value="1"/>
</dbReference>
<proteinExistence type="predicted"/>
<reference evidence="2" key="1">
    <citation type="submission" date="2020-12" db="EMBL/GenBank/DDBJ databases">
        <title>Metabolic potential, ecology and presence of endohyphal bacteria is reflected in genomic diversity of Mucoromycotina.</title>
        <authorList>
            <person name="Muszewska A."/>
            <person name="Okrasinska A."/>
            <person name="Steczkiewicz K."/>
            <person name="Drgas O."/>
            <person name="Orlowska M."/>
            <person name="Perlinska-Lenart U."/>
            <person name="Aleksandrzak-Piekarczyk T."/>
            <person name="Szatraj K."/>
            <person name="Zielenkiewicz U."/>
            <person name="Pilsyk S."/>
            <person name="Malc E."/>
            <person name="Mieczkowski P."/>
            <person name="Kruszewska J.S."/>
            <person name="Biernat P."/>
            <person name="Pawlowska J."/>
        </authorList>
    </citation>
    <scope>NUCLEOTIDE SEQUENCE</scope>
    <source>
        <strain evidence="2">WA0000017839</strain>
    </source>
</reference>
<dbReference type="Proteomes" id="UP000603453">
    <property type="component" value="Unassembled WGS sequence"/>
</dbReference>
<feature type="domain" description="Methyltransferase" evidence="1">
    <location>
        <begin position="109"/>
        <end position="200"/>
    </location>
</feature>
<dbReference type="OrthoDB" id="2013972at2759"/>
<keyword evidence="3" id="KW-1185">Reference proteome</keyword>
<dbReference type="PANTHER" id="PTHR43591:SF24">
    <property type="entry name" value="2-METHOXY-6-POLYPRENYL-1,4-BENZOQUINOL METHYLASE, MITOCHONDRIAL"/>
    <property type="match status" value="1"/>
</dbReference>
<dbReference type="EMBL" id="JAEPRD010000055">
    <property type="protein sequence ID" value="KAG2203037.1"/>
    <property type="molecule type" value="Genomic_DNA"/>
</dbReference>